<keyword evidence="1" id="KW-0812">Transmembrane</keyword>
<sequence>LDNYEKSEAKLNNEALEVNYKLGTGDLSNEMVTIQKKYEKDVLLNKALKVFYVLLVIGIVFLLIKNIRDKNKAHKKMNALIEEFKANLEKKENPQIEIAAVEQEEDVL</sequence>
<feature type="transmembrane region" description="Helical" evidence="1">
    <location>
        <begin position="50"/>
        <end position="67"/>
    </location>
</feature>
<dbReference type="AlphaFoldDB" id="A0A4Y7U3V0"/>
<keyword evidence="1" id="KW-0472">Membrane</keyword>
<feature type="non-terminal residue" evidence="2">
    <location>
        <position position="1"/>
    </location>
</feature>
<dbReference type="Proteomes" id="UP000298340">
    <property type="component" value="Unassembled WGS sequence"/>
</dbReference>
<evidence type="ECO:0000313" key="2">
    <source>
        <dbReference type="EMBL" id="TEB40738.1"/>
    </source>
</evidence>
<comment type="caution">
    <text evidence="2">The sequence shown here is derived from an EMBL/GenBank/DDBJ whole genome shotgun (WGS) entry which is preliminary data.</text>
</comment>
<evidence type="ECO:0000256" key="1">
    <source>
        <dbReference type="SAM" id="Phobius"/>
    </source>
</evidence>
<evidence type="ECO:0000313" key="3">
    <source>
        <dbReference type="Proteomes" id="UP000298340"/>
    </source>
</evidence>
<keyword evidence="1" id="KW-1133">Transmembrane helix</keyword>
<reference evidence="2 3" key="1">
    <citation type="journal article" date="2018" name="Syst. Appl. Microbiol.">
        <title>Flavobacterium circumlabens sp. nov. and Flavobacterium cupreum sp. nov., two psychrotrophic species isolated from Antarctic environmental samples.</title>
        <authorList>
            <person name="Kralova S."/>
            <person name="Busse H.J."/>
            <person name="Svec P."/>
            <person name="Maslanova I."/>
            <person name="Stankova E."/>
            <person name="Bartak M."/>
            <person name="Sedlacek I."/>
        </authorList>
    </citation>
    <scope>NUCLEOTIDE SEQUENCE [LARGE SCALE GENOMIC DNA]</scope>
    <source>
        <strain evidence="2 3">CCM 8828</strain>
    </source>
</reference>
<organism evidence="2 3">
    <name type="scientific">Flavobacterium circumlabens</name>
    <dbReference type="NCBI Taxonomy" id="2133765"/>
    <lineage>
        <taxon>Bacteria</taxon>
        <taxon>Pseudomonadati</taxon>
        <taxon>Bacteroidota</taxon>
        <taxon>Flavobacteriia</taxon>
        <taxon>Flavobacteriales</taxon>
        <taxon>Flavobacteriaceae</taxon>
        <taxon>Flavobacterium</taxon>
    </lineage>
</organism>
<dbReference type="EMBL" id="QWDN01000966">
    <property type="protein sequence ID" value="TEB40738.1"/>
    <property type="molecule type" value="Genomic_DNA"/>
</dbReference>
<proteinExistence type="predicted"/>
<gene>
    <name evidence="2" type="ORF">D0809_29080</name>
</gene>
<feature type="non-terminal residue" evidence="2">
    <location>
        <position position="108"/>
    </location>
</feature>
<name>A0A4Y7U3V0_9FLAO</name>
<accession>A0A4Y7U3V0</accession>
<protein>
    <submittedName>
        <fullName evidence="2">AraC family transcriptional regulator</fullName>
    </submittedName>
</protein>